<protein>
    <submittedName>
        <fullName evidence="1">Uncharacterized protein</fullName>
    </submittedName>
</protein>
<accession>A0ABV4Y3V1</accession>
<comment type="caution">
    <text evidence="1">The sequence shown here is derived from an EMBL/GenBank/DDBJ whole genome shotgun (WGS) entry which is preliminary data.</text>
</comment>
<proteinExistence type="predicted"/>
<name>A0ABV4Y3V1_9CYAN</name>
<gene>
    <name evidence="1" type="ORF">ACE1CI_37650</name>
</gene>
<evidence type="ECO:0000313" key="1">
    <source>
        <dbReference type="EMBL" id="MFB2898675.1"/>
    </source>
</evidence>
<dbReference type="Proteomes" id="UP001576784">
    <property type="component" value="Unassembled WGS sequence"/>
</dbReference>
<dbReference type="RefSeq" id="WP_413268268.1">
    <property type="nucleotide sequence ID" value="NZ_JBHFNR010000301.1"/>
</dbReference>
<dbReference type="EMBL" id="JBHFNR010000301">
    <property type="protein sequence ID" value="MFB2898675.1"/>
    <property type="molecule type" value="Genomic_DNA"/>
</dbReference>
<evidence type="ECO:0000313" key="2">
    <source>
        <dbReference type="Proteomes" id="UP001576784"/>
    </source>
</evidence>
<organism evidence="1 2">
    <name type="scientific">Floridaenema flaviceps BLCC-F50</name>
    <dbReference type="NCBI Taxonomy" id="3153642"/>
    <lineage>
        <taxon>Bacteria</taxon>
        <taxon>Bacillati</taxon>
        <taxon>Cyanobacteriota</taxon>
        <taxon>Cyanophyceae</taxon>
        <taxon>Oscillatoriophycideae</taxon>
        <taxon>Aerosakkonematales</taxon>
        <taxon>Aerosakkonemataceae</taxon>
        <taxon>Floridanema</taxon>
        <taxon>Floridanema flaviceps</taxon>
    </lineage>
</organism>
<keyword evidence="2" id="KW-1185">Reference proteome</keyword>
<sequence>MRLETLKFGSELEVKDSDIFIDYNNFSNSALAQEWQGYLNRANRIDALGQLWQL</sequence>
<reference evidence="1 2" key="1">
    <citation type="submission" date="2024-09" db="EMBL/GenBank/DDBJ databases">
        <title>Floridaenema gen nov. (Aerosakkonemataceae, Aerosakkonematales ord. nov., Cyanobacteria) from benthic tropical and subtropical fresh waters, with the description of four new species.</title>
        <authorList>
            <person name="Moretto J.A."/>
            <person name="Berthold D.E."/>
            <person name="Lefler F.W."/>
            <person name="Huang I.-S."/>
            <person name="Laughinghouse H. IV."/>
        </authorList>
    </citation>
    <scope>NUCLEOTIDE SEQUENCE [LARGE SCALE GENOMIC DNA]</scope>
    <source>
        <strain evidence="1 2">BLCC-F50</strain>
    </source>
</reference>